<feature type="transmembrane region" description="Helical" evidence="1">
    <location>
        <begin position="92"/>
        <end position="110"/>
    </location>
</feature>
<reference evidence="2 3" key="1">
    <citation type="submission" date="2018-10" db="EMBL/GenBank/DDBJ databases">
        <title>Genomic Encyclopedia of Type Strains, Phase IV (KMG-IV): sequencing the most valuable type-strain genomes for metagenomic binning, comparative biology and taxonomic classification.</title>
        <authorList>
            <person name="Goeker M."/>
        </authorList>
    </citation>
    <scope>NUCLEOTIDE SEQUENCE [LARGE SCALE GENOMIC DNA]</scope>
    <source>
        <strain evidence="2 3">DSM 25080</strain>
    </source>
</reference>
<comment type="caution">
    <text evidence="2">The sequence shown here is derived from an EMBL/GenBank/DDBJ whole genome shotgun (WGS) entry which is preliminary data.</text>
</comment>
<keyword evidence="3" id="KW-1185">Reference proteome</keyword>
<keyword evidence="1" id="KW-1133">Transmembrane helix</keyword>
<dbReference type="RefSeq" id="WP_121876911.1">
    <property type="nucleotide sequence ID" value="NZ_REFJ01000003.1"/>
</dbReference>
<name>A0A3M0ACP8_9GAMM</name>
<proteinExistence type="predicted"/>
<keyword evidence="1" id="KW-0472">Membrane</keyword>
<sequence>MTRETLTQLVSFKEPVSLTIATAAASMFAGFFVTLFSWKAWVPIVALYGLLVWLFPANREDGPVTARVGVQYLVAMGAAGSVYALLSPYMHAFLAGFIWLSAILYAVYYFRVPKLYR</sequence>
<protein>
    <submittedName>
        <fullName evidence="2">Uncharacterized protein</fullName>
    </submittedName>
</protein>
<evidence type="ECO:0000313" key="3">
    <source>
        <dbReference type="Proteomes" id="UP000267187"/>
    </source>
</evidence>
<feature type="transmembrane region" description="Helical" evidence="1">
    <location>
        <begin position="16"/>
        <end position="34"/>
    </location>
</feature>
<evidence type="ECO:0000256" key="1">
    <source>
        <dbReference type="SAM" id="Phobius"/>
    </source>
</evidence>
<gene>
    <name evidence="2" type="ORF">DFR27_1599</name>
</gene>
<accession>A0A3M0ACP8</accession>
<dbReference type="Proteomes" id="UP000267187">
    <property type="component" value="Unassembled WGS sequence"/>
</dbReference>
<organism evidence="2 3">
    <name type="scientific">Umboniibacter marinipuniceus</name>
    <dbReference type="NCBI Taxonomy" id="569599"/>
    <lineage>
        <taxon>Bacteria</taxon>
        <taxon>Pseudomonadati</taxon>
        <taxon>Pseudomonadota</taxon>
        <taxon>Gammaproteobacteria</taxon>
        <taxon>Cellvibrionales</taxon>
        <taxon>Cellvibrionaceae</taxon>
        <taxon>Umboniibacter</taxon>
    </lineage>
</organism>
<evidence type="ECO:0000313" key="2">
    <source>
        <dbReference type="EMBL" id="RMA80235.1"/>
    </source>
</evidence>
<dbReference type="EMBL" id="REFJ01000003">
    <property type="protein sequence ID" value="RMA80235.1"/>
    <property type="molecule type" value="Genomic_DNA"/>
</dbReference>
<dbReference type="AlphaFoldDB" id="A0A3M0ACP8"/>
<feature type="transmembrane region" description="Helical" evidence="1">
    <location>
        <begin position="40"/>
        <end position="57"/>
    </location>
</feature>
<feature type="transmembrane region" description="Helical" evidence="1">
    <location>
        <begin position="69"/>
        <end position="86"/>
    </location>
</feature>
<keyword evidence="1" id="KW-0812">Transmembrane</keyword>